<sequence>MWSFNGAQTMAQLELNKDDQIASGVQRAIFRHPFDKTKLVKVLKSADEMPQRSNFNGRMDQLLPSTRLRQVRKEYQEYLRLMLKTEGREARIPISHMMGFVSTNLGLGCLTESVTEADGTLGKTLGELARSGSLKDEDLDLLNDAVSRIYRLNIRASDMNPKNFVLGHRWQGTALGPRECVLVDGFGDIHAIPIRSLSNWTNRLGLDDSCARLARSAKLRWDKTNRAFTRRKES</sequence>
<keyword evidence="2" id="KW-1185">Reference proteome</keyword>
<evidence type="ECO:0000313" key="1">
    <source>
        <dbReference type="EMBL" id="SFS21393.1"/>
    </source>
</evidence>
<proteinExistence type="predicted"/>
<evidence type="ECO:0000313" key="2">
    <source>
        <dbReference type="Proteomes" id="UP000198926"/>
    </source>
</evidence>
<gene>
    <name evidence="1" type="ORF">SAMN05444714_2818</name>
</gene>
<organism evidence="1 2">
    <name type="scientific">Yoonia litorea</name>
    <dbReference type="NCBI Taxonomy" id="1123755"/>
    <lineage>
        <taxon>Bacteria</taxon>
        <taxon>Pseudomonadati</taxon>
        <taxon>Pseudomonadota</taxon>
        <taxon>Alphaproteobacteria</taxon>
        <taxon>Rhodobacterales</taxon>
        <taxon>Paracoccaceae</taxon>
        <taxon>Yoonia</taxon>
    </lineage>
</organism>
<dbReference type="STRING" id="1123755.SAMN05444714_2818"/>
<reference evidence="1 2" key="1">
    <citation type="submission" date="2016-10" db="EMBL/GenBank/DDBJ databases">
        <authorList>
            <person name="de Groot N.N."/>
        </authorList>
    </citation>
    <scope>NUCLEOTIDE SEQUENCE [LARGE SCALE GENOMIC DNA]</scope>
    <source>
        <strain evidence="1 2">DSM 29433</strain>
    </source>
</reference>
<dbReference type="EMBL" id="FOZM01000003">
    <property type="protein sequence ID" value="SFS21393.1"/>
    <property type="molecule type" value="Genomic_DNA"/>
</dbReference>
<protein>
    <submittedName>
        <fullName evidence="1">PhoP regulatory network protein YrbL</fullName>
    </submittedName>
</protein>
<dbReference type="Pfam" id="PF10707">
    <property type="entry name" value="YrbL-PhoP_reg"/>
    <property type="match status" value="1"/>
</dbReference>
<dbReference type="InterPro" id="IPR019647">
    <property type="entry name" value="PhoP_reg_network_YrbL"/>
</dbReference>
<dbReference type="AlphaFoldDB" id="A0A1I6N0A9"/>
<accession>A0A1I6N0A9</accession>
<name>A0A1I6N0A9_9RHOB</name>
<dbReference type="Proteomes" id="UP000198926">
    <property type="component" value="Unassembled WGS sequence"/>
</dbReference>